<sequence>MAKTSAEQMRAWKGPALFSFGFRPFFLFGAVWALLAMVLWLATLAGMVDLPSRFDPVSWHAHEFLFGYLGAVLAGFLLTAVPNWTGRLPMVGWRLAALFCLWLAGRAVVLVSAALPPAVAPAVDLAFPLVLGALILREIVAGKNWRNLMVLGLLAVFTVANGLFHIEALSGDYAAQGTGLRLGLATGIMMIAVIGGRIIPSFTRNWLARTESLARPAPPMQRFDKAVLLFSIAVLALWVAQPFAQLTAVALIIMGVLHLARQLRWQGHRTLAEPLVWVLHAAYAFIPLGAIALGLDQIMGGSGAAGAQHLWMAGAIGSMTLAVMTRATLGHTGRALTANAATVAIYLCVFGSVVARLITSVWPEMSYVAGILWLAAFLGFALAYGPALLRPKPPVQP</sequence>
<feature type="transmembrane region" description="Helical" evidence="1">
    <location>
        <begin position="336"/>
        <end position="359"/>
    </location>
</feature>
<feature type="transmembrane region" description="Helical" evidence="1">
    <location>
        <begin position="307"/>
        <end position="324"/>
    </location>
</feature>
<dbReference type="EMBL" id="FTNV01000002">
    <property type="protein sequence ID" value="SIS17330.1"/>
    <property type="molecule type" value="Genomic_DNA"/>
</dbReference>
<feature type="transmembrane region" description="Helical" evidence="1">
    <location>
        <begin position="365"/>
        <end position="389"/>
    </location>
</feature>
<feature type="transmembrane region" description="Helical" evidence="1">
    <location>
        <begin position="223"/>
        <end position="240"/>
    </location>
</feature>
<feature type="transmembrane region" description="Helical" evidence="1">
    <location>
        <begin position="118"/>
        <end position="136"/>
    </location>
</feature>
<dbReference type="RefSeq" id="WP_244512611.1">
    <property type="nucleotide sequence ID" value="NZ_FOAC01000003.1"/>
</dbReference>
<evidence type="ECO:0000256" key="1">
    <source>
        <dbReference type="SAM" id="Phobius"/>
    </source>
</evidence>
<keyword evidence="1" id="KW-1133">Transmembrane helix</keyword>
<name>A0A1N7GXR1_9RHOB</name>
<feature type="transmembrane region" description="Helical" evidence="1">
    <location>
        <begin position="178"/>
        <end position="202"/>
    </location>
</feature>
<organism evidence="2 3">
    <name type="scientific">Roseovarius nanhaiticus</name>
    <dbReference type="NCBI Taxonomy" id="573024"/>
    <lineage>
        <taxon>Bacteria</taxon>
        <taxon>Pseudomonadati</taxon>
        <taxon>Pseudomonadota</taxon>
        <taxon>Alphaproteobacteria</taxon>
        <taxon>Rhodobacterales</taxon>
        <taxon>Roseobacteraceae</taxon>
        <taxon>Roseovarius</taxon>
    </lineage>
</organism>
<keyword evidence="1" id="KW-0472">Membrane</keyword>
<feature type="transmembrane region" description="Helical" evidence="1">
    <location>
        <begin position="65"/>
        <end position="84"/>
    </location>
</feature>
<proteinExistence type="predicted"/>
<dbReference type="AlphaFoldDB" id="A0A1N7GXR1"/>
<dbReference type="Proteomes" id="UP000186019">
    <property type="component" value="Unassembled WGS sequence"/>
</dbReference>
<dbReference type="Pfam" id="PF05940">
    <property type="entry name" value="NnrS"/>
    <property type="match status" value="1"/>
</dbReference>
<feature type="transmembrane region" description="Helical" evidence="1">
    <location>
        <begin position="246"/>
        <end position="263"/>
    </location>
</feature>
<dbReference type="InterPro" id="IPR010266">
    <property type="entry name" value="NnrS"/>
</dbReference>
<protein>
    <submittedName>
        <fullName evidence="2">Uncharacterized protein involved in response to NO</fullName>
    </submittedName>
</protein>
<feature type="transmembrane region" description="Helical" evidence="1">
    <location>
        <begin position="20"/>
        <end position="45"/>
    </location>
</feature>
<keyword evidence="1" id="KW-0812">Transmembrane</keyword>
<accession>A0A1N7GXR1</accession>
<dbReference type="STRING" id="573024.SAMN05216208_3118"/>
<evidence type="ECO:0000313" key="3">
    <source>
        <dbReference type="Proteomes" id="UP000186019"/>
    </source>
</evidence>
<gene>
    <name evidence="2" type="ORF">SAMN05421666_2201</name>
</gene>
<feature type="transmembrane region" description="Helical" evidence="1">
    <location>
        <begin position="91"/>
        <end position="112"/>
    </location>
</feature>
<keyword evidence="3" id="KW-1185">Reference proteome</keyword>
<feature type="transmembrane region" description="Helical" evidence="1">
    <location>
        <begin position="275"/>
        <end position="295"/>
    </location>
</feature>
<reference evidence="2 3" key="1">
    <citation type="submission" date="2017-01" db="EMBL/GenBank/DDBJ databases">
        <authorList>
            <person name="Mah S.A."/>
            <person name="Swanson W.J."/>
            <person name="Moy G.W."/>
            <person name="Vacquier V.D."/>
        </authorList>
    </citation>
    <scope>NUCLEOTIDE SEQUENCE [LARGE SCALE GENOMIC DNA]</scope>
    <source>
        <strain evidence="2 3">DSM 29590</strain>
    </source>
</reference>
<feature type="transmembrane region" description="Helical" evidence="1">
    <location>
        <begin position="148"/>
        <end position="166"/>
    </location>
</feature>
<evidence type="ECO:0000313" key="2">
    <source>
        <dbReference type="EMBL" id="SIS17330.1"/>
    </source>
</evidence>